<feature type="domain" description="Peptidase M16 N-terminal" evidence="8">
    <location>
        <begin position="50"/>
        <end position="199"/>
    </location>
</feature>
<keyword evidence="4" id="KW-0378">Hydrolase</keyword>
<dbReference type="FunFam" id="3.30.830.10:FF:000005">
    <property type="entry name" value="nardilysin isoform X1"/>
    <property type="match status" value="1"/>
</dbReference>
<organism evidence="12 13">
    <name type="scientific">Thelonectria olida</name>
    <dbReference type="NCBI Taxonomy" id="1576542"/>
    <lineage>
        <taxon>Eukaryota</taxon>
        <taxon>Fungi</taxon>
        <taxon>Dikarya</taxon>
        <taxon>Ascomycota</taxon>
        <taxon>Pezizomycotina</taxon>
        <taxon>Sordariomycetes</taxon>
        <taxon>Hypocreomycetidae</taxon>
        <taxon>Hypocreales</taxon>
        <taxon>Nectriaceae</taxon>
        <taxon>Thelonectria</taxon>
    </lineage>
</organism>
<evidence type="ECO:0000259" key="8">
    <source>
        <dbReference type="Pfam" id="PF00675"/>
    </source>
</evidence>
<evidence type="ECO:0000313" key="12">
    <source>
        <dbReference type="EMBL" id="KAH6881135.1"/>
    </source>
</evidence>
<dbReference type="GO" id="GO:0046872">
    <property type="term" value="F:metal ion binding"/>
    <property type="evidence" value="ECO:0007669"/>
    <property type="project" value="UniProtKB-KW"/>
</dbReference>
<feature type="coiled-coil region" evidence="7">
    <location>
        <begin position="959"/>
        <end position="994"/>
    </location>
</feature>
<dbReference type="InterPro" id="IPR050626">
    <property type="entry name" value="Peptidase_M16"/>
</dbReference>
<dbReference type="GO" id="GO:0004222">
    <property type="term" value="F:metalloendopeptidase activity"/>
    <property type="evidence" value="ECO:0007669"/>
    <property type="project" value="TreeGrafter"/>
</dbReference>
<dbReference type="SUPFAM" id="SSF63411">
    <property type="entry name" value="LuxS/MPP-like metallohydrolase"/>
    <property type="match status" value="4"/>
</dbReference>
<comment type="caution">
    <text evidence="12">The sequence shown here is derived from an EMBL/GenBank/DDBJ whole genome shotgun (WGS) entry which is preliminary data.</text>
</comment>
<keyword evidence="5" id="KW-0862">Zinc</keyword>
<dbReference type="Pfam" id="PF00675">
    <property type="entry name" value="Peptidase_M16"/>
    <property type="match status" value="1"/>
</dbReference>
<gene>
    <name evidence="12" type="ORF">B0T10DRAFT_609297</name>
</gene>
<evidence type="ECO:0000256" key="6">
    <source>
        <dbReference type="ARBA" id="ARBA00023049"/>
    </source>
</evidence>
<keyword evidence="2" id="KW-0645">Protease</keyword>
<dbReference type="GO" id="GO:0005739">
    <property type="term" value="C:mitochondrion"/>
    <property type="evidence" value="ECO:0007669"/>
    <property type="project" value="TreeGrafter"/>
</dbReference>
<evidence type="ECO:0000256" key="4">
    <source>
        <dbReference type="ARBA" id="ARBA00022801"/>
    </source>
</evidence>
<dbReference type="Proteomes" id="UP000777438">
    <property type="component" value="Unassembled WGS sequence"/>
</dbReference>
<dbReference type="EMBL" id="JAGPYM010000024">
    <property type="protein sequence ID" value="KAH6881135.1"/>
    <property type="molecule type" value="Genomic_DNA"/>
</dbReference>
<dbReference type="GO" id="GO:0005829">
    <property type="term" value="C:cytosol"/>
    <property type="evidence" value="ECO:0007669"/>
    <property type="project" value="TreeGrafter"/>
</dbReference>
<evidence type="ECO:0000256" key="3">
    <source>
        <dbReference type="ARBA" id="ARBA00022723"/>
    </source>
</evidence>
<evidence type="ECO:0000256" key="5">
    <source>
        <dbReference type="ARBA" id="ARBA00022833"/>
    </source>
</evidence>
<name>A0A9P8VWS7_9HYPO</name>
<feature type="domain" description="Peptidase M16 C-terminal" evidence="9">
    <location>
        <begin position="225"/>
        <end position="404"/>
    </location>
</feature>
<dbReference type="AlphaFoldDB" id="A0A9P8VWS7"/>
<evidence type="ECO:0000256" key="7">
    <source>
        <dbReference type="SAM" id="Coils"/>
    </source>
</evidence>
<protein>
    <submittedName>
        <fullName evidence="12">Metalloenzyme, LuxS/M16 peptidase-like protein</fullName>
    </submittedName>
</protein>
<dbReference type="InterPro" id="IPR054734">
    <property type="entry name" value="PqqF-like_C_4"/>
</dbReference>
<dbReference type="PANTHER" id="PTHR43690:SF18">
    <property type="entry name" value="INSULIN-DEGRADING ENZYME-RELATED"/>
    <property type="match status" value="1"/>
</dbReference>
<dbReference type="Gene3D" id="3.30.830.10">
    <property type="entry name" value="Metalloenzyme, LuxS/M16 peptidase-like"/>
    <property type="match status" value="4"/>
</dbReference>
<proteinExistence type="inferred from homology"/>
<feature type="domain" description="Peptidase M16 middle/third" evidence="10">
    <location>
        <begin position="411"/>
        <end position="697"/>
    </location>
</feature>
<sequence>MSHSQHEEEISAGHGGPTSIVALLADDLEKPSLDDREYRLIRLHNDLEALLVHDPETDKASAALDINVGNFSDETDMPGTAHAVEHLLFMGTKKFPVENEYHQYLSAQSGSSNAYTGSTSTNYFFDVGAKPTNDEDPSDSNPSPLLGALNRFAQFFIDPLFLPSTLDRELKAVDSENKKNLRDDIWRLHQLEKSLSNPKHPYHNFNTGNFEVLKTLPEARGVNVRDKFIDFYAKHYSANRMKLVVLGRESLDVLQKWVAELFSPVVNKNLKPNRWPEELPFRKSEMGMQCFAKPVKDFRELFLHFTFIDEEFMHTSQPSSYIRHLIAHEGPGSIIACIKTKGWANGLSASADPICPGTPGVFSVRFYLTEEGLKNYTEIVKIFFQYVSLLRETEPQEWIFDEQKGMADVDFKFQPKAPASRFTSKISSVMQKPLPRKWLLSDRLRTFEPQEIKKALDTLRPGNFWMTIVSRSSPGNWDQKEEWYGTEYRYEKIPMKLVTELEKAVWATPEERLSALHLPHKNNFIPSQLEVEKKDVEKTALAPCVLRNDPIACTWWKKDDTFWVPLASVIVSLKSPIILASAENNVKALMFLQLVCDALEEYSYAAKLAGLQYNVRLDTRGILLHISGYNDKLSVLLEQVAITMRDLDIKEERFEIVKEQLTRGYNNWQLQPSYQQVDEYMNWLNAEERYFNVEELEAALPNITADGVRHFQKQLLAQLYIEVYVHGNMYREDALKLTHMVESIFKPRVLPQAQWPIFRSLVLPPGSNYVFNKTLKDPANANHCIGTWLSVGERGDRELRAKTLLLDQLLREPAFDQLRTKEQLGYIVFSGYRPMWTTCGLHFLIQSEMTPDYLDSRIEAFLTRFAETLHNMTDAEFEGHKRSLITLCLEKPTNLAQESAQHWKQISNEFYDFELAQHDAANVKLLTKQQILDFYNKKFHPSSIQRARLSIKLHALGKADGVEERQEEAEKKAHESAQEEKQKLKEEYAKYFTEDSNIDTTMRGLLEGLGSKDPVPAIWQSVESLGSHLREGLKVSEKAISVLLEQARTLGVEQAKQGHLLAVFGTTAADLGTEITNASSPKPRWRAVRHRPVLNAMASFGFSVGDFLAVGKLIGQVVCELPENGEAAPEYQSLLIELEALQRALCQLNTLKPATHELHQLTCIRATAVACQRPLRLHTGDLQLRIPYPYTLIHLLTQLIAFKPQSLVELVSFWQYKKQSFEFWAEWNEIVVEPSPIEVLDSGTGCQAVMSGRVLQRGQL</sequence>
<dbReference type="OrthoDB" id="952271at2759"/>
<dbReference type="FunFam" id="3.30.830.10:FF:000003">
    <property type="entry name" value="Insulin-degrading enzyme"/>
    <property type="match status" value="1"/>
</dbReference>
<keyword evidence="6" id="KW-0482">Metalloprotease</keyword>
<evidence type="ECO:0000256" key="2">
    <source>
        <dbReference type="ARBA" id="ARBA00022670"/>
    </source>
</evidence>
<dbReference type="InterPro" id="IPR011249">
    <property type="entry name" value="Metalloenz_LuxS/M16"/>
</dbReference>
<dbReference type="FunFam" id="3.30.830.10:FF:000004">
    <property type="entry name" value="Putative insulin-degrading enzyme"/>
    <property type="match status" value="1"/>
</dbReference>
<feature type="domain" description="Coenzyme PQQ synthesis protein F-like C-terminal lobe" evidence="11">
    <location>
        <begin position="805"/>
        <end position="903"/>
    </location>
</feature>
<keyword evidence="13" id="KW-1185">Reference proteome</keyword>
<dbReference type="Pfam" id="PF16187">
    <property type="entry name" value="Peptidase_M16_M"/>
    <property type="match status" value="1"/>
</dbReference>
<dbReference type="Pfam" id="PF05193">
    <property type="entry name" value="Peptidase_M16_C"/>
    <property type="match status" value="1"/>
</dbReference>
<reference evidence="12 13" key="1">
    <citation type="journal article" date="2021" name="Nat. Commun.">
        <title>Genetic determinants of endophytism in the Arabidopsis root mycobiome.</title>
        <authorList>
            <person name="Mesny F."/>
            <person name="Miyauchi S."/>
            <person name="Thiergart T."/>
            <person name="Pickel B."/>
            <person name="Atanasova L."/>
            <person name="Karlsson M."/>
            <person name="Huettel B."/>
            <person name="Barry K.W."/>
            <person name="Haridas S."/>
            <person name="Chen C."/>
            <person name="Bauer D."/>
            <person name="Andreopoulos W."/>
            <person name="Pangilinan J."/>
            <person name="LaButti K."/>
            <person name="Riley R."/>
            <person name="Lipzen A."/>
            <person name="Clum A."/>
            <person name="Drula E."/>
            <person name="Henrissat B."/>
            <person name="Kohler A."/>
            <person name="Grigoriev I.V."/>
            <person name="Martin F.M."/>
            <person name="Hacquard S."/>
        </authorList>
    </citation>
    <scope>NUCLEOTIDE SEQUENCE [LARGE SCALE GENOMIC DNA]</scope>
    <source>
        <strain evidence="12 13">MPI-CAGE-CH-0241</strain>
    </source>
</reference>
<evidence type="ECO:0000313" key="13">
    <source>
        <dbReference type="Proteomes" id="UP000777438"/>
    </source>
</evidence>
<evidence type="ECO:0000259" key="10">
    <source>
        <dbReference type="Pfam" id="PF16187"/>
    </source>
</evidence>
<dbReference type="Pfam" id="PF22456">
    <property type="entry name" value="PqqF-like_C_4"/>
    <property type="match status" value="1"/>
</dbReference>
<evidence type="ECO:0000256" key="1">
    <source>
        <dbReference type="ARBA" id="ARBA00007261"/>
    </source>
</evidence>
<evidence type="ECO:0000259" key="9">
    <source>
        <dbReference type="Pfam" id="PF05193"/>
    </source>
</evidence>
<keyword evidence="7" id="KW-0175">Coiled coil</keyword>
<dbReference type="InterPro" id="IPR007863">
    <property type="entry name" value="Peptidase_M16_C"/>
</dbReference>
<dbReference type="GO" id="GO:0043171">
    <property type="term" value="P:peptide catabolic process"/>
    <property type="evidence" value="ECO:0007669"/>
    <property type="project" value="TreeGrafter"/>
</dbReference>
<dbReference type="InterPro" id="IPR011765">
    <property type="entry name" value="Pept_M16_N"/>
</dbReference>
<dbReference type="PANTHER" id="PTHR43690">
    <property type="entry name" value="NARDILYSIN"/>
    <property type="match status" value="1"/>
</dbReference>
<comment type="similarity">
    <text evidence="1">Belongs to the peptidase M16 family.</text>
</comment>
<accession>A0A9P8VWS7</accession>
<keyword evidence="3" id="KW-0479">Metal-binding</keyword>
<evidence type="ECO:0000259" key="11">
    <source>
        <dbReference type="Pfam" id="PF22456"/>
    </source>
</evidence>
<dbReference type="GO" id="GO:0051603">
    <property type="term" value="P:proteolysis involved in protein catabolic process"/>
    <property type="evidence" value="ECO:0007669"/>
    <property type="project" value="TreeGrafter"/>
</dbReference>
<dbReference type="InterPro" id="IPR032632">
    <property type="entry name" value="Peptidase_M16_M"/>
</dbReference>